<keyword evidence="4" id="KW-0808">Transferase</keyword>
<dbReference type="PROSITE" id="PS00107">
    <property type="entry name" value="PROTEIN_KINASE_ATP"/>
    <property type="match status" value="1"/>
</dbReference>
<evidence type="ECO:0000259" key="6">
    <source>
        <dbReference type="PROSITE" id="PS50011"/>
    </source>
</evidence>
<keyword evidence="1 3" id="KW-0547">Nucleotide-binding</keyword>
<proteinExistence type="inferred from homology"/>
<evidence type="ECO:0000256" key="2">
    <source>
        <dbReference type="ARBA" id="ARBA00022840"/>
    </source>
</evidence>
<dbReference type="Pfam" id="PF00069">
    <property type="entry name" value="Pkinase"/>
    <property type="match status" value="1"/>
</dbReference>
<dbReference type="PROSITE" id="PS00108">
    <property type="entry name" value="PROTEIN_KINASE_ST"/>
    <property type="match status" value="1"/>
</dbReference>
<dbReference type="PANTHER" id="PTHR24348:SF68">
    <property type="entry name" value="SERINE_THREONINE-PROTEIN KINASE ATG1C"/>
    <property type="match status" value="1"/>
</dbReference>
<dbReference type="RefSeq" id="XP_066069519.1">
    <property type="nucleotide sequence ID" value="XM_066213422.1"/>
</dbReference>
<dbReference type="GeneID" id="91088243"/>
<protein>
    <recommendedName>
        <fullName evidence="6">Protein kinase domain-containing protein</fullName>
    </recommendedName>
</protein>
<dbReference type="InterPro" id="IPR011009">
    <property type="entry name" value="Kinase-like_dom_sf"/>
</dbReference>
<dbReference type="InterPro" id="IPR008271">
    <property type="entry name" value="Ser/Thr_kinase_AS"/>
</dbReference>
<evidence type="ECO:0000313" key="7">
    <source>
        <dbReference type="EMBL" id="WVN88819.1"/>
    </source>
</evidence>
<feature type="domain" description="Protein kinase" evidence="6">
    <location>
        <begin position="20"/>
        <end position="280"/>
    </location>
</feature>
<reference evidence="7" key="1">
    <citation type="submission" date="2016-06" db="EMBL/GenBank/DDBJ databases">
        <authorList>
            <person name="Cuomo C."/>
            <person name="Litvintseva A."/>
            <person name="Heitman J."/>
            <person name="Chen Y."/>
            <person name="Sun S."/>
            <person name="Springer D."/>
            <person name="Dromer F."/>
            <person name="Young S."/>
            <person name="Zeng Q."/>
            <person name="Chapman S."/>
            <person name="Gujja S."/>
            <person name="Saif S."/>
            <person name="Birren B."/>
        </authorList>
    </citation>
    <scope>NUCLEOTIDE SEQUENCE</scope>
    <source>
        <strain evidence="7">CBS 7841</strain>
    </source>
</reference>
<accession>A0AAJ8JV12</accession>
<evidence type="ECO:0000313" key="8">
    <source>
        <dbReference type="Proteomes" id="UP000094043"/>
    </source>
</evidence>
<dbReference type="GO" id="GO:0005524">
    <property type="term" value="F:ATP binding"/>
    <property type="evidence" value="ECO:0007669"/>
    <property type="project" value="UniProtKB-UniRule"/>
</dbReference>
<feature type="binding site" evidence="3">
    <location>
        <position position="51"/>
    </location>
    <ligand>
        <name>ATP</name>
        <dbReference type="ChEBI" id="CHEBI:30616"/>
    </ligand>
</feature>
<dbReference type="CDD" id="cd13993">
    <property type="entry name" value="STKc_Pat1_like"/>
    <property type="match status" value="1"/>
</dbReference>
<feature type="compositionally biased region" description="Low complexity" evidence="5">
    <location>
        <begin position="305"/>
        <end position="322"/>
    </location>
</feature>
<dbReference type="PROSITE" id="PS50011">
    <property type="entry name" value="PROTEIN_KINASE_DOM"/>
    <property type="match status" value="1"/>
</dbReference>
<evidence type="ECO:0000256" key="5">
    <source>
        <dbReference type="SAM" id="MobiDB-lite"/>
    </source>
</evidence>
<dbReference type="Gene3D" id="1.10.510.10">
    <property type="entry name" value="Transferase(Phosphotransferase) domain 1"/>
    <property type="match status" value="1"/>
</dbReference>
<dbReference type="SUPFAM" id="SSF56112">
    <property type="entry name" value="Protein kinase-like (PK-like)"/>
    <property type="match status" value="1"/>
</dbReference>
<feature type="region of interest" description="Disordered" evidence="5">
    <location>
        <begin position="302"/>
        <end position="325"/>
    </location>
</feature>
<reference evidence="7" key="2">
    <citation type="journal article" date="2022" name="Elife">
        <title>Obligate sexual reproduction of a homothallic fungus closely related to the Cryptococcus pathogenic species complex.</title>
        <authorList>
            <person name="Passer A.R."/>
            <person name="Clancey S.A."/>
            <person name="Shea T."/>
            <person name="David-Palma M."/>
            <person name="Averette A.F."/>
            <person name="Boekhout T."/>
            <person name="Porcel B.M."/>
            <person name="Nowrousian M."/>
            <person name="Cuomo C.A."/>
            <person name="Sun S."/>
            <person name="Heitman J."/>
            <person name="Coelho M.A."/>
        </authorList>
    </citation>
    <scope>NUCLEOTIDE SEQUENCE</scope>
    <source>
        <strain evidence="7">CBS 7841</strain>
    </source>
</reference>
<evidence type="ECO:0000256" key="4">
    <source>
        <dbReference type="RuleBase" id="RU000304"/>
    </source>
</evidence>
<dbReference type="EMBL" id="CP143787">
    <property type="protein sequence ID" value="WVN88819.1"/>
    <property type="molecule type" value="Genomic_DNA"/>
</dbReference>
<dbReference type="SMART" id="SM00220">
    <property type="entry name" value="S_TKc"/>
    <property type="match status" value="1"/>
</dbReference>
<dbReference type="AlphaFoldDB" id="A0AAJ8JV12"/>
<organism evidence="7 8">
    <name type="scientific">Cryptococcus depauperatus CBS 7841</name>
    <dbReference type="NCBI Taxonomy" id="1295531"/>
    <lineage>
        <taxon>Eukaryota</taxon>
        <taxon>Fungi</taxon>
        <taxon>Dikarya</taxon>
        <taxon>Basidiomycota</taxon>
        <taxon>Agaricomycotina</taxon>
        <taxon>Tremellomycetes</taxon>
        <taxon>Tremellales</taxon>
        <taxon>Cryptococcaceae</taxon>
        <taxon>Cryptococcus</taxon>
    </lineage>
</organism>
<keyword evidence="2 3" id="KW-0067">ATP-binding</keyword>
<dbReference type="InterPro" id="IPR045269">
    <property type="entry name" value="Atg1-like"/>
</dbReference>
<keyword evidence="4" id="KW-0723">Serine/threonine-protein kinase</keyword>
<reference evidence="7" key="3">
    <citation type="submission" date="2024-01" db="EMBL/GenBank/DDBJ databases">
        <authorList>
            <person name="Coelho M.A."/>
            <person name="David-Palma M."/>
            <person name="Shea T."/>
            <person name="Sun S."/>
            <person name="Cuomo C.A."/>
            <person name="Heitman J."/>
        </authorList>
    </citation>
    <scope>NUCLEOTIDE SEQUENCE</scope>
    <source>
        <strain evidence="7">CBS 7841</strain>
    </source>
</reference>
<dbReference type="GO" id="GO:0004674">
    <property type="term" value="F:protein serine/threonine kinase activity"/>
    <property type="evidence" value="ECO:0007669"/>
    <property type="project" value="UniProtKB-KW"/>
</dbReference>
<dbReference type="InterPro" id="IPR000719">
    <property type="entry name" value="Prot_kinase_dom"/>
</dbReference>
<keyword evidence="4" id="KW-0418">Kinase</keyword>
<dbReference type="KEGG" id="cdep:91088243"/>
<keyword evidence="8" id="KW-1185">Reference proteome</keyword>
<evidence type="ECO:0000256" key="1">
    <source>
        <dbReference type="ARBA" id="ARBA00022741"/>
    </source>
</evidence>
<comment type="similarity">
    <text evidence="4">Belongs to the protein kinase superfamily.</text>
</comment>
<sequence>MTSSSSQAADTPRFIDDGMLELLTVIGTGAYGVVYLALDTRYGEPVYRAVKRMQRKGLDARQRHFQRREILLHSLASAHPSVVALDRVIEADDCVYVVMEYGEEGDLFSMITEARRYSGNDELVRRVFLQLIDGVAWLHALGISHRDIKPENVVCSNGGTRVRICDFGLATSQVASGEFGCGSSFYVAPEEGTYPTRSGDVWSLGVILVNLVCGRNPWRMAAPSDESFNAYLTDPSFLRQILPVSDECGAILERIFTLDPGQRITLPALRKIVLSASSFFAGCSEAEVSPEVYYLEEFDTPSLQGESGPTGLSPSSSDGGSLPPTPGLPAEGACLGLQPYAMPWDLYGKNVCACQSPDVKEACPEGECLPFWV</sequence>
<dbReference type="GO" id="GO:0005737">
    <property type="term" value="C:cytoplasm"/>
    <property type="evidence" value="ECO:0007669"/>
    <property type="project" value="TreeGrafter"/>
</dbReference>
<dbReference type="Proteomes" id="UP000094043">
    <property type="component" value="Chromosome 4"/>
</dbReference>
<dbReference type="GO" id="GO:0010506">
    <property type="term" value="P:regulation of autophagy"/>
    <property type="evidence" value="ECO:0007669"/>
    <property type="project" value="InterPro"/>
</dbReference>
<dbReference type="PANTHER" id="PTHR24348">
    <property type="entry name" value="SERINE/THREONINE-PROTEIN KINASE UNC-51-RELATED"/>
    <property type="match status" value="1"/>
</dbReference>
<evidence type="ECO:0000256" key="3">
    <source>
        <dbReference type="PROSITE-ProRule" id="PRU10141"/>
    </source>
</evidence>
<gene>
    <name evidence="7" type="ORF">L203_104033</name>
</gene>
<name>A0AAJ8JV12_9TREE</name>
<dbReference type="InterPro" id="IPR017441">
    <property type="entry name" value="Protein_kinase_ATP_BS"/>
</dbReference>